<dbReference type="AlphaFoldDB" id="A0A9D5C3N1"/>
<gene>
    <name evidence="8" type="ORF">J5N97_026716</name>
</gene>
<comment type="caution">
    <text evidence="8">The sequence shown here is derived from an EMBL/GenBank/DDBJ whole genome shotgun (WGS) entry which is preliminary data.</text>
</comment>
<dbReference type="Proteomes" id="UP001085076">
    <property type="component" value="Miscellaneous, Linkage group lg08"/>
</dbReference>
<dbReference type="PANTHER" id="PTHR31042:SF150">
    <property type="entry name" value="OS06G0661900 PROTEIN"/>
    <property type="match status" value="1"/>
</dbReference>
<protein>
    <recommendedName>
        <fullName evidence="10">Core-2/I-branching beta-1,6-N-acetylglucosaminyltransferase family protein</fullName>
    </recommendedName>
</protein>
<feature type="chain" id="PRO_5039019078" description="Core-2/I-branching beta-1,6-N-acetylglucosaminyltransferase family protein" evidence="7">
    <location>
        <begin position="23"/>
        <end position="790"/>
    </location>
</feature>
<dbReference type="GO" id="GO:0016757">
    <property type="term" value="F:glycosyltransferase activity"/>
    <property type="evidence" value="ECO:0007669"/>
    <property type="project" value="UniProtKB-KW"/>
</dbReference>
<accession>A0A9D5C3N1</accession>
<dbReference type="EMBL" id="JAGGNH010000008">
    <property type="protein sequence ID" value="KAJ0965578.1"/>
    <property type="molecule type" value="Genomic_DNA"/>
</dbReference>
<comment type="subcellular location">
    <subcellularLocation>
        <location evidence="1">Membrane</location>
        <topology evidence="1">Single-pass type II membrane protein</topology>
    </subcellularLocation>
</comment>
<keyword evidence="2" id="KW-0328">Glycosyltransferase</keyword>
<keyword evidence="4" id="KW-0472">Membrane</keyword>
<keyword evidence="9" id="KW-1185">Reference proteome</keyword>
<name>A0A9D5C3N1_9LILI</name>
<feature type="coiled-coil region" evidence="6">
    <location>
        <begin position="97"/>
        <end position="187"/>
    </location>
</feature>
<evidence type="ECO:0008006" key="10">
    <source>
        <dbReference type="Google" id="ProtNLM"/>
    </source>
</evidence>
<sequence>MAGWKLWLVWIVLALVIVGGEAEEAVEEVDESGSAKGLELEQLRSKISALEHSIADNIRELKSKDDSISLLEKVASEKSVRIASLESGIESLQKKGSVDAQELLQKADARIIDLEKQVEKLKSEIQEQNRKKDALEVHVAETEKKTQEMSLKLERLQKTIEEQKHRIQKTEHALEVAEEELVRKKFEAKLKSKELTEVYGAWLPPWIVTHMDRCQDLTVTYWKENLKPTLNVFLQKVSEKSVEARKWAEPHLETAKTKWIPAAKQQLAAVTASAKPHVHSICTKTAEFYETSKSRIIPHVVKAQGIVNPYVKEAKKISEPYIHQVTTITKPYVGRAKKRLKPYTKRIIRTYKKIIKSATAYHRQVQAGIQEKLKQHEQTKPFATKELAWFLASGLLALPVFFLYRLLFGLCCKKARVPPLSVSVSTGVYLRYDLWIHVLSELQENIYTSSEGKNTACYFLSSSICSKDWLPPAPARVYTDDEIAARVVFRDIIATPFVQSNSPKIAFMFLTPGSLPFEKLWEKFFRGHEGRFSIYVHASREKPVHVSPLFIGREIRSEKVVWGKISMVNAEKRLLANALQDTDNQHFVLLSDSCVPLHDFDYVYSYLMETNISFVDCFEDPGPHGSGRYYKQMLPEIEKKEFRKGSQWFSVKRQHALLILSDSVYYTKFKLYCKPDMEGRNCYADEHYLPTLFHMVDPGGIANWSVTHVDWSEEKWHPKAYRAQDVTFELLKNITSIDESYHKTSDESKQVQQSPCLWNGMKRPCYLFARKFYPEALDNLLHLFSNYTSI</sequence>
<evidence type="ECO:0000256" key="6">
    <source>
        <dbReference type="SAM" id="Coils"/>
    </source>
</evidence>
<evidence type="ECO:0000313" key="9">
    <source>
        <dbReference type="Proteomes" id="UP001085076"/>
    </source>
</evidence>
<evidence type="ECO:0000256" key="1">
    <source>
        <dbReference type="ARBA" id="ARBA00004606"/>
    </source>
</evidence>
<evidence type="ECO:0000256" key="2">
    <source>
        <dbReference type="ARBA" id="ARBA00022676"/>
    </source>
</evidence>
<proteinExistence type="predicted"/>
<dbReference type="PANTHER" id="PTHR31042">
    <property type="entry name" value="CORE-2/I-BRANCHING BETA-1,6-N-ACETYLGLUCOSAMINYLTRANSFERASE FAMILY PROTEIN-RELATED"/>
    <property type="match status" value="1"/>
</dbReference>
<evidence type="ECO:0000256" key="5">
    <source>
        <dbReference type="ARBA" id="ARBA00023180"/>
    </source>
</evidence>
<keyword evidence="6" id="KW-0175">Coiled coil</keyword>
<dbReference type="InterPro" id="IPR044174">
    <property type="entry name" value="BC10-like"/>
</dbReference>
<evidence type="ECO:0000256" key="3">
    <source>
        <dbReference type="ARBA" id="ARBA00022679"/>
    </source>
</evidence>
<dbReference type="SUPFAM" id="SSF58113">
    <property type="entry name" value="Apolipoprotein A-I"/>
    <property type="match status" value="1"/>
</dbReference>
<evidence type="ECO:0000256" key="4">
    <source>
        <dbReference type="ARBA" id="ARBA00023136"/>
    </source>
</evidence>
<organism evidence="8 9">
    <name type="scientific">Dioscorea zingiberensis</name>
    <dbReference type="NCBI Taxonomy" id="325984"/>
    <lineage>
        <taxon>Eukaryota</taxon>
        <taxon>Viridiplantae</taxon>
        <taxon>Streptophyta</taxon>
        <taxon>Embryophyta</taxon>
        <taxon>Tracheophyta</taxon>
        <taxon>Spermatophyta</taxon>
        <taxon>Magnoliopsida</taxon>
        <taxon>Liliopsida</taxon>
        <taxon>Dioscoreales</taxon>
        <taxon>Dioscoreaceae</taxon>
        <taxon>Dioscorea</taxon>
    </lineage>
</organism>
<evidence type="ECO:0000313" key="8">
    <source>
        <dbReference type="EMBL" id="KAJ0965578.1"/>
    </source>
</evidence>
<dbReference type="OrthoDB" id="191334at2759"/>
<dbReference type="InterPro" id="IPR003406">
    <property type="entry name" value="Glyco_trans_14"/>
</dbReference>
<keyword evidence="3" id="KW-0808">Transferase</keyword>
<evidence type="ECO:0000256" key="7">
    <source>
        <dbReference type="SAM" id="SignalP"/>
    </source>
</evidence>
<keyword evidence="7" id="KW-0732">Signal</keyword>
<reference evidence="8" key="2">
    <citation type="journal article" date="2022" name="Hortic Res">
        <title>The genome of Dioscorea zingiberensis sheds light on the biosynthesis, origin and evolution of the medicinally important diosgenin saponins.</title>
        <authorList>
            <person name="Li Y."/>
            <person name="Tan C."/>
            <person name="Li Z."/>
            <person name="Guo J."/>
            <person name="Li S."/>
            <person name="Chen X."/>
            <person name="Wang C."/>
            <person name="Dai X."/>
            <person name="Yang H."/>
            <person name="Song W."/>
            <person name="Hou L."/>
            <person name="Xu J."/>
            <person name="Tong Z."/>
            <person name="Xu A."/>
            <person name="Yuan X."/>
            <person name="Wang W."/>
            <person name="Yang Q."/>
            <person name="Chen L."/>
            <person name="Sun Z."/>
            <person name="Wang K."/>
            <person name="Pan B."/>
            <person name="Chen J."/>
            <person name="Bao Y."/>
            <person name="Liu F."/>
            <person name="Qi X."/>
            <person name="Gang D.R."/>
            <person name="Wen J."/>
            <person name="Li J."/>
        </authorList>
    </citation>
    <scope>NUCLEOTIDE SEQUENCE</scope>
    <source>
        <strain evidence="8">Dzin_1.0</strain>
    </source>
</reference>
<dbReference type="Pfam" id="PF02485">
    <property type="entry name" value="Branch"/>
    <property type="match status" value="1"/>
</dbReference>
<dbReference type="GO" id="GO:0016020">
    <property type="term" value="C:membrane"/>
    <property type="evidence" value="ECO:0007669"/>
    <property type="project" value="UniProtKB-SubCell"/>
</dbReference>
<reference evidence="8" key="1">
    <citation type="submission" date="2021-03" db="EMBL/GenBank/DDBJ databases">
        <authorList>
            <person name="Li Z."/>
            <person name="Yang C."/>
        </authorList>
    </citation>
    <scope>NUCLEOTIDE SEQUENCE</scope>
    <source>
        <strain evidence="8">Dzin_1.0</strain>
        <tissue evidence="8">Leaf</tissue>
    </source>
</reference>
<feature type="signal peptide" evidence="7">
    <location>
        <begin position="1"/>
        <end position="22"/>
    </location>
</feature>
<keyword evidence="5" id="KW-0325">Glycoprotein</keyword>